<organism evidence="1 2">
    <name type="scientific">Acrobeloides nanus</name>
    <dbReference type="NCBI Taxonomy" id="290746"/>
    <lineage>
        <taxon>Eukaryota</taxon>
        <taxon>Metazoa</taxon>
        <taxon>Ecdysozoa</taxon>
        <taxon>Nematoda</taxon>
        <taxon>Chromadorea</taxon>
        <taxon>Rhabditida</taxon>
        <taxon>Tylenchina</taxon>
        <taxon>Cephalobomorpha</taxon>
        <taxon>Cephaloboidea</taxon>
        <taxon>Cephalobidae</taxon>
        <taxon>Acrobeloides</taxon>
    </lineage>
</organism>
<name>A0A914E1D3_9BILA</name>
<reference evidence="2" key="1">
    <citation type="submission" date="2022-11" db="UniProtKB">
        <authorList>
            <consortium name="WormBaseParasite"/>
        </authorList>
    </citation>
    <scope>IDENTIFICATION</scope>
</reference>
<protein>
    <submittedName>
        <fullName evidence="2">Uncharacterized protein</fullName>
    </submittedName>
</protein>
<dbReference type="Proteomes" id="UP000887540">
    <property type="component" value="Unplaced"/>
</dbReference>
<proteinExistence type="predicted"/>
<dbReference type="Gene3D" id="3.50.50.60">
    <property type="entry name" value="FAD/NAD(P)-binding domain"/>
    <property type="match status" value="1"/>
</dbReference>
<sequence>MALIEGRAEKPTRENFEVENKKRFEELKEAGLQNKYYHLFGPNMWDYFRRLAKFANVPYVTPPVIEKIYTHGRQERLKSVSTHKSNIYRIIDDENFVFQYVGKVMCD</sequence>
<dbReference type="AlphaFoldDB" id="A0A914E1D3"/>
<accession>A0A914E1D3</accession>
<evidence type="ECO:0000313" key="1">
    <source>
        <dbReference type="Proteomes" id="UP000887540"/>
    </source>
</evidence>
<dbReference type="WBParaSite" id="ACRNAN_scaffold525.g14766.t1">
    <property type="protein sequence ID" value="ACRNAN_scaffold525.g14766.t1"/>
    <property type="gene ID" value="ACRNAN_scaffold525.g14766"/>
</dbReference>
<keyword evidence="1" id="KW-1185">Reference proteome</keyword>
<dbReference type="InterPro" id="IPR036188">
    <property type="entry name" value="FAD/NAD-bd_sf"/>
</dbReference>
<evidence type="ECO:0000313" key="2">
    <source>
        <dbReference type="WBParaSite" id="ACRNAN_scaffold525.g14766.t1"/>
    </source>
</evidence>